<dbReference type="EMBL" id="JBHSCZ010000002">
    <property type="protein sequence ID" value="MFC4262807.1"/>
    <property type="molecule type" value="Genomic_DNA"/>
</dbReference>
<dbReference type="SUPFAM" id="SSF53474">
    <property type="entry name" value="alpha/beta-Hydrolases"/>
    <property type="match status" value="1"/>
</dbReference>
<reference evidence="3" key="1">
    <citation type="journal article" date="2019" name="Int. J. Syst. Evol. Microbiol.">
        <title>The Global Catalogue of Microorganisms (GCM) 10K type strain sequencing project: providing services to taxonomists for standard genome sequencing and annotation.</title>
        <authorList>
            <consortium name="The Broad Institute Genomics Platform"/>
            <consortium name="The Broad Institute Genome Sequencing Center for Infectious Disease"/>
            <person name="Wu L."/>
            <person name="Ma J."/>
        </authorList>
    </citation>
    <scope>NUCLEOTIDE SEQUENCE [LARGE SCALE GENOMIC DNA]</scope>
    <source>
        <strain evidence="3">CECT 8289</strain>
    </source>
</reference>
<dbReference type="Pfam" id="PF12146">
    <property type="entry name" value="Hydrolase_4"/>
    <property type="match status" value="1"/>
</dbReference>
<evidence type="ECO:0000259" key="1">
    <source>
        <dbReference type="Pfam" id="PF12146"/>
    </source>
</evidence>
<dbReference type="InterPro" id="IPR022742">
    <property type="entry name" value="Hydrolase_4"/>
</dbReference>
<sequence length="320" mass="35965">MMLNNKKFSWVSVIKSIAKTAAVLFLLLNIITLFHAYKFTHYYEAGEVNIKPNNEKTGWDKTKELLFGFTAAKQPNLPPDSSYKIINLYTKDSLRLEAWYKVVPQAKGTVALFHGHGGNKAKNVLEATAFQQMGYNTLLLDFRAHGNSQGNTCTIGFYEAEDVALAYEYLQKSGEKNIVLWGISLGAATITKAINDYQLQPQRVILEMPFASLPDAVTGRLKIMHVPTQPIGTLLTFWGGTIHGFWAFGLQPYRYAAAIQCPVLLQHGTNDPRVTVAETQQIFDQITTAKKWVEYQNSAHESLCKNEHDKWIAEVSAFLK</sequence>
<organism evidence="2 3">
    <name type="scientific">Ferruginibacter yonginensis</name>
    <dbReference type="NCBI Taxonomy" id="1310416"/>
    <lineage>
        <taxon>Bacteria</taxon>
        <taxon>Pseudomonadati</taxon>
        <taxon>Bacteroidota</taxon>
        <taxon>Chitinophagia</taxon>
        <taxon>Chitinophagales</taxon>
        <taxon>Chitinophagaceae</taxon>
        <taxon>Ferruginibacter</taxon>
    </lineage>
</organism>
<dbReference type="PANTHER" id="PTHR12277">
    <property type="entry name" value="ALPHA/BETA HYDROLASE DOMAIN-CONTAINING PROTEIN"/>
    <property type="match status" value="1"/>
</dbReference>
<protein>
    <submittedName>
        <fullName evidence="2">Alpha/beta hydrolase</fullName>
    </submittedName>
</protein>
<dbReference type="Gene3D" id="3.40.50.1820">
    <property type="entry name" value="alpha/beta hydrolase"/>
    <property type="match status" value="1"/>
</dbReference>
<dbReference type="PANTHER" id="PTHR12277:SF81">
    <property type="entry name" value="PROTEIN ABHD13"/>
    <property type="match status" value="1"/>
</dbReference>
<dbReference type="Proteomes" id="UP001595907">
    <property type="component" value="Unassembled WGS sequence"/>
</dbReference>
<accession>A0ABV8QSS5</accession>
<dbReference type="InterPro" id="IPR029058">
    <property type="entry name" value="AB_hydrolase_fold"/>
</dbReference>
<evidence type="ECO:0000313" key="2">
    <source>
        <dbReference type="EMBL" id="MFC4262807.1"/>
    </source>
</evidence>
<name>A0ABV8QSS5_9BACT</name>
<comment type="caution">
    <text evidence="2">The sequence shown here is derived from an EMBL/GenBank/DDBJ whole genome shotgun (WGS) entry which is preliminary data.</text>
</comment>
<evidence type="ECO:0000313" key="3">
    <source>
        <dbReference type="Proteomes" id="UP001595907"/>
    </source>
</evidence>
<dbReference type="GO" id="GO:0016787">
    <property type="term" value="F:hydrolase activity"/>
    <property type="evidence" value="ECO:0007669"/>
    <property type="project" value="UniProtKB-KW"/>
</dbReference>
<proteinExistence type="predicted"/>
<keyword evidence="3" id="KW-1185">Reference proteome</keyword>
<keyword evidence="2" id="KW-0378">Hydrolase</keyword>
<feature type="domain" description="Serine aminopeptidase S33" evidence="1">
    <location>
        <begin position="105"/>
        <end position="217"/>
    </location>
</feature>
<dbReference type="RefSeq" id="WP_379708616.1">
    <property type="nucleotide sequence ID" value="NZ_JBHSCZ010000002.1"/>
</dbReference>
<gene>
    <name evidence="2" type="ORF">ACFOWM_07965</name>
</gene>